<dbReference type="AlphaFoldDB" id="A0ABD3K500"/>
<dbReference type="Proteomes" id="UP001634007">
    <property type="component" value="Unassembled WGS sequence"/>
</dbReference>
<dbReference type="PANTHER" id="PTHR31860:SF4">
    <property type="entry name" value="OS02G0637800 PROTEIN"/>
    <property type="match status" value="1"/>
</dbReference>
<reference evidence="1 2" key="1">
    <citation type="submission" date="2024-11" db="EMBL/GenBank/DDBJ databases">
        <title>Chromosome-level genome assembly of Eucalyptus globulus Labill. provides insights into its genome evolution.</title>
        <authorList>
            <person name="Li X."/>
        </authorList>
    </citation>
    <scope>NUCLEOTIDE SEQUENCE [LARGE SCALE GENOMIC DNA]</scope>
    <source>
        <strain evidence="1">CL2024</strain>
        <tissue evidence="1">Fresh tender leaves</tissue>
    </source>
</reference>
<gene>
    <name evidence="1" type="ORF">ACJRO7_022932</name>
</gene>
<evidence type="ECO:0000313" key="1">
    <source>
        <dbReference type="EMBL" id="KAL3733484.1"/>
    </source>
</evidence>
<dbReference type="PANTHER" id="PTHR31860">
    <property type="entry name" value="HEAT-INDUCIBLE TRANSCRIPTION REPRESSOR (DUF639)-RELATED"/>
    <property type="match status" value="1"/>
</dbReference>
<dbReference type="EMBL" id="JBJKBG010000006">
    <property type="protein sequence ID" value="KAL3733484.1"/>
    <property type="molecule type" value="Genomic_DNA"/>
</dbReference>
<name>A0ABD3K500_EUCGL</name>
<accession>A0ABD3K500</accession>
<organism evidence="1 2">
    <name type="scientific">Eucalyptus globulus</name>
    <name type="common">Tasmanian blue gum</name>
    <dbReference type="NCBI Taxonomy" id="34317"/>
    <lineage>
        <taxon>Eukaryota</taxon>
        <taxon>Viridiplantae</taxon>
        <taxon>Streptophyta</taxon>
        <taxon>Embryophyta</taxon>
        <taxon>Tracheophyta</taxon>
        <taxon>Spermatophyta</taxon>
        <taxon>Magnoliopsida</taxon>
        <taxon>eudicotyledons</taxon>
        <taxon>Gunneridae</taxon>
        <taxon>Pentapetalae</taxon>
        <taxon>rosids</taxon>
        <taxon>malvids</taxon>
        <taxon>Myrtales</taxon>
        <taxon>Myrtaceae</taxon>
        <taxon>Myrtoideae</taxon>
        <taxon>Eucalypteae</taxon>
        <taxon>Eucalyptus</taxon>
    </lineage>
</organism>
<sequence length="105" mass="11646">MDWMFTSKWLSTTTLFHRCRVIKAAKNVSGPTLSNLQLAEEEIILDIDGTVPLQPVLQHIGISAWPGEFYPDNRVVGIYLRLGSLVDCVDHHLLAGGKSIPGMMI</sequence>
<protein>
    <submittedName>
        <fullName evidence="1">Uncharacterized protein</fullName>
    </submittedName>
</protein>
<proteinExistence type="predicted"/>
<keyword evidence="2" id="KW-1185">Reference proteome</keyword>
<evidence type="ECO:0000313" key="2">
    <source>
        <dbReference type="Proteomes" id="UP001634007"/>
    </source>
</evidence>
<comment type="caution">
    <text evidence="1">The sequence shown here is derived from an EMBL/GenBank/DDBJ whole genome shotgun (WGS) entry which is preliminary data.</text>
</comment>